<proteinExistence type="predicted"/>
<evidence type="ECO:0000313" key="3">
    <source>
        <dbReference type="Proteomes" id="UP000789396"/>
    </source>
</evidence>
<evidence type="ECO:0000313" key="2">
    <source>
        <dbReference type="EMBL" id="CAG8709933.1"/>
    </source>
</evidence>
<evidence type="ECO:0000256" key="1">
    <source>
        <dbReference type="SAM" id="MobiDB-lite"/>
    </source>
</evidence>
<dbReference type="Gene3D" id="3.80.10.10">
    <property type="entry name" value="Ribonuclease Inhibitor"/>
    <property type="match status" value="1"/>
</dbReference>
<dbReference type="AlphaFoldDB" id="A0A9N9HX64"/>
<feature type="non-terminal residue" evidence="2">
    <location>
        <position position="1"/>
    </location>
</feature>
<reference evidence="2" key="1">
    <citation type="submission" date="2021-06" db="EMBL/GenBank/DDBJ databases">
        <authorList>
            <person name="Kallberg Y."/>
            <person name="Tangrot J."/>
            <person name="Rosling A."/>
        </authorList>
    </citation>
    <scope>NUCLEOTIDE SEQUENCE</scope>
    <source>
        <strain evidence="2">IN212</strain>
    </source>
</reference>
<feature type="region of interest" description="Disordered" evidence="1">
    <location>
        <begin position="1"/>
        <end position="42"/>
    </location>
</feature>
<dbReference type="SUPFAM" id="SSF52047">
    <property type="entry name" value="RNI-like"/>
    <property type="match status" value="1"/>
</dbReference>
<keyword evidence="3" id="KW-1185">Reference proteome</keyword>
<comment type="caution">
    <text evidence="2">The sequence shown here is derived from an EMBL/GenBank/DDBJ whole genome shotgun (WGS) entry which is preliminary data.</text>
</comment>
<dbReference type="EMBL" id="CAJVPZ010022030">
    <property type="protein sequence ID" value="CAG8709933.1"/>
    <property type="molecule type" value="Genomic_DNA"/>
</dbReference>
<protein>
    <submittedName>
        <fullName evidence="2">5173_t:CDS:1</fullName>
    </submittedName>
</protein>
<organism evidence="2 3">
    <name type="scientific">Racocetra fulgida</name>
    <dbReference type="NCBI Taxonomy" id="60492"/>
    <lineage>
        <taxon>Eukaryota</taxon>
        <taxon>Fungi</taxon>
        <taxon>Fungi incertae sedis</taxon>
        <taxon>Mucoromycota</taxon>
        <taxon>Glomeromycotina</taxon>
        <taxon>Glomeromycetes</taxon>
        <taxon>Diversisporales</taxon>
        <taxon>Gigasporaceae</taxon>
        <taxon>Racocetra</taxon>
    </lineage>
</organism>
<accession>A0A9N9HX64</accession>
<sequence length="702" mass="80190">MTRQNIPQSVQRDSTSLQNIPENTLRSVSRITNQNNTPPDKLQDIQKNINCQENYQQIIAGDDTDTLHETFKDVHTKFNSHPYITPPDTPSEDTSPYYKSEIQTIHEDEDDIPCTLQNSLQRIVLDDIAEQAELEAQYDLSRSDTPLLRSPPFTRRLSESREISHLNFKNLSHDVKSRIPSHCFKAILEFLKDDISTLYTCLFVNFSVCQLVIPLLWRRPFHHTVSKSRLAGASLIQVYLSFLSDNEIGRLIDSGIHLRAIYKSSFNYAKHIQEFDSYMVERTIKDWIYVMNPRYYDSVNKIQIINQVLSNMLFRHSGGLDILCINPDYEDEKIFFDISQFPGARDALSKIKIFILDYHVRCTSSETGVSKLVSMMSQYAHNLQHITIKIGYLDDPVPPNVYPTIVQSLSKLIKAQKTLKSIEIENNWDPSKLLLIYSSIHSQSQNLSKLSYTGLLIPEAFMQLLSACTKLDTLEFDGFYDLKKYSLADYVIPPNPDLSSIHPFNATKADTLGIIIQIVNKNLRNLMLGGVTTDLLDIISTYCPNLTKLYIKGPGSKLQLFRKLLTGLKNLVELDLGDIHDDATYVNPIDLTTIKTIAESIPSCVRVLGIHFSMSSKGLRLFLGNCEAKLETIGLFRNSMINDEILDVLVEYAKSKGTLRKISYFPEVWIRFGQNLQGFSEEALEKAYRWIPSIGKETRNEK</sequence>
<gene>
    <name evidence="2" type="ORF">RFULGI_LOCUS10782</name>
</gene>
<dbReference type="InterPro" id="IPR032675">
    <property type="entry name" value="LRR_dom_sf"/>
</dbReference>
<dbReference type="Proteomes" id="UP000789396">
    <property type="component" value="Unassembled WGS sequence"/>
</dbReference>
<feature type="compositionally biased region" description="Polar residues" evidence="1">
    <location>
        <begin position="1"/>
        <end position="38"/>
    </location>
</feature>
<name>A0A9N9HX64_9GLOM</name>
<dbReference type="OrthoDB" id="2348360at2759"/>